<reference evidence="2 3" key="1">
    <citation type="submission" date="2018-10" db="EMBL/GenBank/DDBJ databases">
        <authorList>
            <person name="Ekblom R."/>
            <person name="Jareborg N."/>
        </authorList>
    </citation>
    <scope>NUCLEOTIDE SEQUENCE [LARGE SCALE GENOMIC DNA]</scope>
    <source>
        <tissue evidence="2">Muscle</tissue>
    </source>
</reference>
<name>A0A9X9Q7G2_GULGU</name>
<protein>
    <submittedName>
        <fullName evidence="2">Uncharacterized protein</fullName>
    </submittedName>
</protein>
<accession>A0A9X9Q7G2</accession>
<organism evidence="2 3">
    <name type="scientific">Gulo gulo</name>
    <name type="common">Wolverine</name>
    <name type="synonym">Gluton</name>
    <dbReference type="NCBI Taxonomy" id="48420"/>
    <lineage>
        <taxon>Eukaryota</taxon>
        <taxon>Metazoa</taxon>
        <taxon>Chordata</taxon>
        <taxon>Craniata</taxon>
        <taxon>Vertebrata</taxon>
        <taxon>Euteleostomi</taxon>
        <taxon>Mammalia</taxon>
        <taxon>Eutheria</taxon>
        <taxon>Laurasiatheria</taxon>
        <taxon>Carnivora</taxon>
        <taxon>Caniformia</taxon>
        <taxon>Musteloidea</taxon>
        <taxon>Mustelidae</taxon>
        <taxon>Guloninae</taxon>
        <taxon>Gulo</taxon>
    </lineage>
</organism>
<keyword evidence="3" id="KW-1185">Reference proteome</keyword>
<feature type="region of interest" description="Disordered" evidence="1">
    <location>
        <begin position="45"/>
        <end position="73"/>
    </location>
</feature>
<dbReference type="EMBL" id="CYRY02043481">
    <property type="protein sequence ID" value="VCX37897.1"/>
    <property type="molecule type" value="Genomic_DNA"/>
</dbReference>
<feature type="non-terminal residue" evidence="2">
    <location>
        <position position="73"/>
    </location>
</feature>
<dbReference type="AlphaFoldDB" id="A0A9X9Q7G2"/>
<gene>
    <name evidence="2" type="ORF">BN2614_LOCUS3</name>
</gene>
<evidence type="ECO:0000256" key="1">
    <source>
        <dbReference type="SAM" id="MobiDB-lite"/>
    </source>
</evidence>
<sequence>WLFPGATLVSNGQRRKGSAALGDSVKLQRCAVKKFSPRLCERMEKCEPKPKNESTEESPNPTWEWVQPGRHCL</sequence>
<dbReference type="Proteomes" id="UP000269945">
    <property type="component" value="Unassembled WGS sequence"/>
</dbReference>
<evidence type="ECO:0000313" key="3">
    <source>
        <dbReference type="Proteomes" id="UP000269945"/>
    </source>
</evidence>
<feature type="compositionally biased region" description="Basic and acidic residues" evidence="1">
    <location>
        <begin position="45"/>
        <end position="54"/>
    </location>
</feature>
<evidence type="ECO:0000313" key="2">
    <source>
        <dbReference type="EMBL" id="VCX37897.1"/>
    </source>
</evidence>
<proteinExistence type="predicted"/>
<comment type="caution">
    <text evidence="2">The sequence shown here is derived from an EMBL/GenBank/DDBJ whole genome shotgun (WGS) entry which is preliminary data.</text>
</comment>
<feature type="non-terminal residue" evidence="2">
    <location>
        <position position="1"/>
    </location>
</feature>